<comment type="similarity">
    <text evidence="1 4 5">Belongs to the tRNA pseudouridine synthase TruA family.</text>
</comment>
<proteinExistence type="inferred from homology"/>
<evidence type="ECO:0000256" key="3">
    <source>
        <dbReference type="ARBA" id="ARBA00023235"/>
    </source>
</evidence>
<organism evidence="6 7">
    <name type="scientific">Levilactobacillus brevis</name>
    <name type="common">Lactobacillus brevis</name>
    <dbReference type="NCBI Taxonomy" id="1580"/>
    <lineage>
        <taxon>Bacteria</taxon>
        <taxon>Bacillati</taxon>
        <taxon>Bacillota</taxon>
        <taxon>Bacilli</taxon>
        <taxon>Lactobacillales</taxon>
        <taxon>Lactobacillaceae</taxon>
        <taxon>Levilactobacillus</taxon>
    </lineage>
</organism>
<dbReference type="PANTHER" id="PTHR11142:SF0">
    <property type="entry name" value="TRNA PSEUDOURIDINE SYNTHASE-LIKE 1"/>
    <property type="match status" value="1"/>
</dbReference>
<dbReference type="NCBIfam" id="TIGR00071">
    <property type="entry name" value="hisT_truA"/>
    <property type="match status" value="1"/>
</dbReference>
<accession>A0A0D0G692</accession>
<dbReference type="GO" id="GO:0160147">
    <property type="term" value="F:tRNA pseudouridine(38-40) synthase activity"/>
    <property type="evidence" value="ECO:0007669"/>
    <property type="project" value="UniProtKB-EC"/>
</dbReference>
<dbReference type="SUPFAM" id="SSF55120">
    <property type="entry name" value="Pseudouridine synthase"/>
    <property type="match status" value="1"/>
</dbReference>
<evidence type="ECO:0000256" key="5">
    <source>
        <dbReference type="RuleBase" id="RU003792"/>
    </source>
</evidence>
<dbReference type="InterPro" id="IPR001406">
    <property type="entry name" value="PsdUridine_synth_TruA"/>
</dbReference>
<evidence type="ECO:0000313" key="6">
    <source>
        <dbReference type="EMBL" id="QCZ53721.1"/>
    </source>
</evidence>
<dbReference type="InterPro" id="IPR020097">
    <property type="entry name" value="PsdUridine_synth_TruA_a/b_dom"/>
</dbReference>
<evidence type="ECO:0000256" key="4">
    <source>
        <dbReference type="HAMAP-Rule" id="MF_00171"/>
    </source>
</evidence>
<dbReference type="AlphaFoldDB" id="A0A0D0G692"/>
<keyword evidence="3 4" id="KW-0413">Isomerase</keyword>
<dbReference type="Proteomes" id="UP000307074">
    <property type="component" value="Chromosome"/>
</dbReference>
<protein>
    <recommendedName>
        <fullName evidence="4">tRNA pseudouridine synthase A</fullName>
        <ecNumber evidence="4">5.4.99.12</ecNumber>
    </recommendedName>
    <alternativeName>
        <fullName evidence="4">tRNA pseudouridine(38-40) synthase</fullName>
    </alternativeName>
    <alternativeName>
        <fullName evidence="4">tRNA pseudouridylate synthase I</fullName>
    </alternativeName>
    <alternativeName>
        <fullName evidence="4">tRNA-uridine isomerase I</fullName>
    </alternativeName>
</protein>
<evidence type="ECO:0000256" key="2">
    <source>
        <dbReference type="ARBA" id="ARBA00022694"/>
    </source>
</evidence>
<evidence type="ECO:0000256" key="1">
    <source>
        <dbReference type="ARBA" id="ARBA00009375"/>
    </source>
</evidence>
<evidence type="ECO:0000313" key="7">
    <source>
        <dbReference type="Proteomes" id="UP000307074"/>
    </source>
</evidence>
<dbReference type="HAMAP" id="MF_00171">
    <property type="entry name" value="TruA"/>
    <property type="match status" value="1"/>
</dbReference>
<comment type="caution">
    <text evidence="4">Lacks conserved residue(s) required for the propagation of feature annotation.</text>
</comment>
<comment type="subunit">
    <text evidence="4">Homodimer.</text>
</comment>
<dbReference type="PANTHER" id="PTHR11142">
    <property type="entry name" value="PSEUDOURIDYLATE SYNTHASE"/>
    <property type="match status" value="1"/>
</dbReference>
<comment type="catalytic activity">
    <reaction evidence="4 5">
        <text>uridine(38/39/40) in tRNA = pseudouridine(38/39/40) in tRNA</text>
        <dbReference type="Rhea" id="RHEA:22376"/>
        <dbReference type="Rhea" id="RHEA-COMP:10085"/>
        <dbReference type="Rhea" id="RHEA-COMP:10087"/>
        <dbReference type="ChEBI" id="CHEBI:65314"/>
        <dbReference type="ChEBI" id="CHEBI:65315"/>
        <dbReference type="EC" id="5.4.99.12"/>
    </reaction>
</comment>
<gene>
    <name evidence="4" type="primary">truA</name>
    <name evidence="6" type="ORF">UCCLBBS449_1791</name>
</gene>
<dbReference type="PIRSF" id="PIRSF001430">
    <property type="entry name" value="tRNA_psdUrid_synth"/>
    <property type="match status" value="1"/>
</dbReference>
<dbReference type="RefSeq" id="WP_042516722.1">
    <property type="nucleotide sequence ID" value="NZ_CAKMBG010000006.1"/>
</dbReference>
<dbReference type="Gene3D" id="3.30.70.580">
    <property type="entry name" value="Pseudouridine synthase I, catalytic domain, N-terminal subdomain"/>
    <property type="match status" value="1"/>
</dbReference>
<name>A0A0D0G692_LEVBR</name>
<dbReference type="FunFam" id="3.30.70.580:FF:000001">
    <property type="entry name" value="tRNA pseudouridine synthase A"/>
    <property type="match status" value="1"/>
</dbReference>
<dbReference type="EC" id="5.4.99.12" evidence="4"/>
<feature type="binding site" evidence="4">
    <location>
        <position position="113"/>
    </location>
    <ligand>
        <name>substrate</name>
    </ligand>
</feature>
<dbReference type="EMBL" id="CP031198">
    <property type="protein sequence ID" value="QCZ53721.1"/>
    <property type="molecule type" value="Genomic_DNA"/>
</dbReference>
<dbReference type="InterPro" id="IPR020095">
    <property type="entry name" value="PsdUridine_synth_TruA_C"/>
</dbReference>
<dbReference type="CDD" id="cd02570">
    <property type="entry name" value="PseudoU_synth_EcTruA"/>
    <property type="match status" value="1"/>
</dbReference>
<reference evidence="6 7" key="1">
    <citation type="submission" date="2018-07" db="EMBL/GenBank/DDBJ databases">
        <authorList>
            <person name="Feyereisen M."/>
        </authorList>
    </citation>
    <scope>NUCLEOTIDE SEQUENCE [LARGE SCALE GENOMIC DNA]</scope>
    <source>
        <strain evidence="6 7">UCCLBBS449</strain>
    </source>
</reference>
<dbReference type="Gene3D" id="3.30.70.660">
    <property type="entry name" value="Pseudouridine synthase I, catalytic domain, C-terminal subdomain"/>
    <property type="match status" value="1"/>
</dbReference>
<comment type="function">
    <text evidence="4">Formation of pseudouridine at positions 38, 39 and 40 in the anticodon stem and loop of transfer RNAs.</text>
</comment>
<keyword evidence="2 4" id="KW-0819">tRNA processing</keyword>
<dbReference type="GO" id="GO:0031119">
    <property type="term" value="P:tRNA pseudouridine synthesis"/>
    <property type="evidence" value="ECO:0007669"/>
    <property type="project" value="UniProtKB-UniRule"/>
</dbReference>
<dbReference type="GO" id="GO:0003723">
    <property type="term" value="F:RNA binding"/>
    <property type="evidence" value="ECO:0007669"/>
    <property type="project" value="InterPro"/>
</dbReference>
<dbReference type="GeneID" id="56993520"/>
<sequence>MQRYKVTLMYDGTNFAGFQRQPNKRTVESTLTGVVNKMAKQPDPAIVIYGSGRTDAGVHALAQVVHFDFPFLIPADNMRKGLNSMLPMDMEVLKVEEVALTFHARYDVSGKRYQYRMDMGEFRNPFKRNYTGHWKFPVDLAKINVALADLVGEHDYTSFVASGAQTRTFVRTIYEATCHIDEANHELVFEFYGNGFMYNQVRIMVGVLVEIGSGTRPVHDVLRLYEVKDRKQARRTVPAAGLYLKHVYYQGEDPQHPTKLPQHQR</sequence>
<feature type="active site" description="Nucleophile" evidence="4">
    <location>
        <position position="55"/>
    </location>
</feature>
<dbReference type="InterPro" id="IPR020094">
    <property type="entry name" value="TruA/RsuA/RluB/E/F_N"/>
</dbReference>
<dbReference type="Pfam" id="PF01416">
    <property type="entry name" value="PseudoU_synth_1"/>
    <property type="match status" value="2"/>
</dbReference>
<dbReference type="InterPro" id="IPR020103">
    <property type="entry name" value="PsdUridine_synth_cat_dom_sf"/>
</dbReference>